<organism evidence="1 2">
    <name type="scientific">Bordetella ansorpii</name>
    <dbReference type="NCBI Taxonomy" id="288768"/>
    <lineage>
        <taxon>Bacteria</taxon>
        <taxon>Pseudomonadati</taxon>
        <taxon>Pseudomonadota</taxon>
        <taxon>Betaproteobacteria</taxon>
        <taxon>Burkholderiales</taxon>
        <taxon>Alcaligenaceae</taxon>
        <taxon>Bordetella</taxon>
    </lineage>
</organism>
<dbReference type="Proteomes" id="UP000077037">
    <property type="component" value="Unassembled WGS sequence"/>
</dbReference>
<dbReference type="OrthoDB" id="4285697at2"/>
<dbReference type="AlphaFoldDB" id="A0A157QM40"/>
<dbReference type="EMBL" id="FKBS01000025">
    <property type="protein sequence ID" value="SAI46992.1"/>
    <property type="molecule type" value="Genomic_DNA"/>
</dbReference>
<evidence type="ECO:0000313" key="1">
    <source>
        <dbReference type="EMBL" id="SAI46992.1"/>
    </source>
</evidence>
<proteinExistence type="predicted"/>
<accession>A0A157QM40</accession>
<evidence type="ECO:0008006" key="3">
    <source>
        <dbReference type="Google" id="ProtNLM"/>
    </source>
</evidence>
<reference evidence="1 2" key="1">
    <citation type="submission" date="2016-03" db="EMBL/GenBank/DDBJ databases">
        <authorList>
            <consortium name="Pathogen Informatics"/>
        </authorList>
    </citation>
    <scope>NUCLEOTIDE SEQUENCE [LARGE SCALE GENOMIC DNA]</scope>
    <source>
        <strain evidence="1 2">NCTC13364</strain>
    </source>
</reference>
<gene>
    <name evidence="1" type="ORF">SAMEA1982600_03750</name>
</gene>
<sequence>MSAPTIVFDADPFCFGPISTTLNIVEDLRLRGNLPDRTRFVLLGTLTSSQLGRRSGLFDSIYECNTTDPKDLDARATLLTNAALFVSNTNPASISAAARLGIQSVYVDTLFWMWNDLPADLALADKVFIQHFHGIEENIERLRAVVSDPQVVAPILSPTLPDPTDDTDGLLITLGGIDTVYADTGRFWFEFLKDLLALPSVQSEAFVTIAGGGHTIGRLAQALAGSHPNLEIGCFNKQDFLRRLRDARKVLANPGLTTFYECQALNKDVFFLPPQNYSQQLQLQTYLHDYYSPEQGFPWNVHHGYPPIPRYLPEQEGIALIAACAERFLSLSTERARAMAMIETFLGKSPSGAPSAGDSSLQRRDTSIVSHIEAVLAEFIPRSAPLNSSEVA</sequence>
<protein>
    <recommendedName>
        <fullName evidence="3">Glycosyltransferase</fullName>
    </recommendedName>
</protein>
<name>A0A157QM40_9BORD</name>
<evidence type="ECO:0000313" key="2">
    <source>
        <dbReference type="Proteomes" id="UP000077037"/>
    </source>
</evidence>
<dbReference type="RefSeq" id="WP_066416898.1">
    <property type="nucleotide sequence ID" value="NZ_FKBS01000025.1"/>
</dbReference>